<proteinExistence type="predicted"/>
<dbReference type="EMBL" id="SOZD01000001">
    <property type="protein sequence ID" value="TFF27317.1"/>
    <property type="molecule type" value="Genomic_DNA"/>
</dbReference>
<dbReference type="SUPFAM" id="SSF103473">
    <property type="entry name" value="MFS general substrate transporter"/>
    <property type="match status" value="1"/>
</dbReference>
<feature type="transmembrane region" description="Helical" evidence="4">
    <location>
        <begin position="64"/>
        <end position="85"/>
    </location>
</feature>
<keyword evidence="7" id="KW-1185">Reference proteome</keyword>
<dbReference type="PANTHER" id="PTHR23527:SF1">
    <property type="entry name" value="BLL3282 PROTEIN"/>
    <property type="match status" value="1"/>
</dbReference>
<feature type="transmembrane region" description="Helical" evidence="4">
    <location>
        <begin position="383"/>
        <end position="403"/>
    </location>
</feature>
<dbReference type="GO" id="GO:0022857">
    <property type="term" value="F:transmembrane transporter activity"/>
    <property type="evidence" value="ECO:0007669"/>
    <property type="project" value="InterPro"/>
</dbReference>
<gene>
    <name evidence="6" type="ORF">E3C22_02320</name>
</gene>
<dbReference type="AlphaFoldDB" id="A0A4Y8RU39"/>
<feature type="transmembrane region" description="Helical" evidence="4">
    <location>
        <begin position="225"/>
        <end position="251"/>
    </location>
</feature>
<dbReference type="RefSeq" id="WP_134759807.1">
    <property type="nucleotide sequence ID" value="NZ_SOZD01000001.1"/>
</dbReference>
<feature type="transmembrane region" description="Helical" evidence="4">
    <location>
        <begin position="171"/>
        <end position="191"/>
    </location>
</feature>
<dbReference type="InterPro" id="IPR020846">
    <property type="entry name" value="MFS_dom"/>
</dbReference>
<dbReference type="InterPro" id="IPR036259">
    <property type="entry name" value="MFS_trans_sf"/>
</dbReference>
<evidence type="ECO:0000313" key="6">
    <source>
        <dbReference type="EMBL" id="TFF27317.1"/>
    </source>
</evidence>
<dbReference type="Gene3D" id="1.20.1250.20">
    <property type="entry name" value="MFS general substrate transporter like domains"/>
    <property type="match status" value="2"/>
</dbReference>
<evidence type="ECO:0000256" key="4">
    <source>
        <dbReference type="SAM" id="Phobius"/>
    </source>
</evidence>
<name>A0A4Y8RU39_9HYPH</name>
<organism evidence="6 7">
    <name type="scientific">Jiella endophytica</name>
    <dbReference type="NCBI Taxonomy" id="2558362"/>
    <lineage>
        <taxon>Bacteria</taxon>
        <taxon>Pseudomonadati</taxon>
        <taxon>Pseudomonadota</taxon>
        <taxon>Alphaproteobacteria</taxon>
        <taxon>Hyphomicrobiales</taxon>
        <taxon>Aurantimonadaceae</taxon>
        <taxon>Jiella</taxon>
    </lineage>
</organism>
<dbReference type="Proteomes" id="UP000298179">
    <property type="component" value="Unassembled WGS sequence"/>
</dbReference>
<accession>A0A4Y8RU39</accession>
<feature type="transmembrane region" description="Helical" evidence="4">
    <location>
        <begin position="316"/>
        <end position="337"/>
    </location>
</feature>
<keyword evidence="3 4" id="KW-0472">Membrane</keyword>
<feature type="transmembrane region" description="Helical" evidence="4">
    <location>
        <begin position="291"/>
        <end position="310"/>
    </location>
</feature>
<sequence>MLETVTAPVKDHASSHVNLTWLLAETTAIQALGTSAVLIVPALAPVIAANLGVPSNYAGYQVSVVYAAAMLSSLMGGSFVAAFGPCRTGQIAMALVAAGSLLVGIPTLAGMIFGSLAIGLSYGLINPSASQLLLRHSPPARRNLFFSIKQTGVPIGGMIVGIVGVRLAVSVGWSAVLWMLAATALALMLALQPARRVLDGERTRPESFLRSSIAGFEIIRSNRSLVLFASTSFFFSAIQLCLVAFLVVLLVEDLDVGLVEAGVILAAVQVMGALGRIVWGLVADRIGSGSLVLVLLAALMAAGSAAVALIGSAAPLPIVVAIFMLLGLSAVGWNGVYLSEIAGRSPPNAAGSVTGTAMFITFAGVLFGPTLFSLAHGVLGSYIASYGLLAAFGVAGGALAIAARRASSSR</sequence>
<evidence type="ECO:0000256" key="3">
    <source>
        <dbReference type="ARBA" id="ARBA00023136"/>
    </source>
</evidence>
<dbReference type="PANTHER" id="PTHR23527">
    <property type="entry name" value="BLL3282 PROTEIN"/>
    <property type="match status" value="1"/>
</dbReference>
<feature type="transmembrane region" description="Helical" evidence="4">
    <location>
        <begin position="28"/>
        <end position="52"/>
    </location>
</feature>
<evidence type="ECO:0000256" key="2">
    <source>
        <dbReference type="ARBA" id="ARBA00022989"/>
    </source>
</evidence>
<dbReference type="OrthoDB" id="7488909at2"/>
<evidence type="ECO:0000313" key="7">
    <source>
        <dbReference type="Proteomes" id="UP000298179"/>
    </source>
</evidence>
<feature type="transmembrane region" description="Helical" evidence="4">
    <location>
        <begin position="144"/>
        <end position="165"/>
    </location>
</feature>
<protein>
    <submittedName>
        <fullName evidence="6">MFS transporter</fullName>
    </submittedName>
</protein>
<comment type="caution">
    <text evidence="6">The sequence shown here is derived from an EMBL/GenBank/DDBJ whole genome shotgun (WGS) entry which is preliminary data.</text>
</comment>
<feature type="transmembrane region" description="Helical" evidence="4">
    <location>
        <begin position="349"/>
        <end position="371"/>
    </location>
</feature>
<keyword evidence="2 4" id="KW-1133">Transmembrane helix</keyword>
<feature type="transmembrane region" description="Helical" evidence="4">
    <location>
        <begin position="257"/>
        <end position="279"/>
    </location>
</feature>
<dbReference type="InterPro" id="IPR011701">
    <property type="entry name" value="MFS"/>
</dbReference>
<keyword evidence="1 4" id="KW-0812">Transmembrane</keyword>
<evidence type="ECO:0000259" key="5">
    <source>
        <dbReference type="PROSITE" id="PS50850"/>
    </source>
</evidence>
<feature type="transmembrane region" description="Helical" evidence="4">
    <location>
        <begin position="91"/>
        <end position="124"/>
    </location>
</feature>
<dbReference type="InterPro" id="IPR052952">
    <property type="entry name" value="MFS-Transporter"/>
</dbReference>
<feature type="domain" description="Major facilitator superfamily (MFS) profile" evidence="5">
    <location>
        <begin position="19"/>
        <end position="408"/>
    </location>
</feature>
<dbReference type="PROSITE" id="PS50850">
    <property type="entry name" value="MFS"/>
    <property type="match status" value="1"/>
</dbReference>
<reference evidence="6 7" key="1">
    <citation type="submission" date="2019-03" db="EMBL/GenBank/DDBJ databases">
        <title>Jiella endophytica sp. nov., a novel endophytic bacterium isolated from root of Ficus microcarpa Linn. f.</title>
        <authorList>
            <person name="Tuo L."/>
        </authorList>
    </citation>
    <scope>NUCLEOTIDE SEQUENCE [LARGE SCALE GENOMIC DNA]</scope>
    <source>
        <strain evidence="6 7">CBS5Q-3</strain>
    </source>
</reference>
<dbReference type="Pfam" id="PF07690">
    <property type="entry name" value="MFS_1"/>
    <property type="match status" value="1"/>
</dbReference>
<evidence type="ECO:0000256" key="1">
    <source>
        <dbReference type="ARBA" id="ARBA00022692"/>
    </source>
</evidence>